<proteinExistence type="predicted"/>
<name>A0A0M8PPJ2_RHORH</name>
<protein>
    <submittedName>
        <fullName evidence="1">Uncharacterized protein</fullName>
    </submittedName>
</protein>
<dbReference type="RefSeq" id="WP_054372418.1">
    <property type="nucleotide sequence ID" value="NZ_AZYO01000018.1"/>
</dbReference>
<dbReference type="AlphaFoldDB" id="A0A0M8PPJ2"/>
<gene>
    <name evidence="1" type="ORF">Z051_09455</name>
</gene>
<reference evidence="1 2" key="1">
    <citation type="journal article" date="2015" name="Genome Announc.">
        <title>Draft Genome Sequence of Rhodococcus rhodochrous Strain KG-21, a Soil Isolate from Oil Fields of Krishna-Godavari Basin, India.</title>
        <authorList>
            <person name="Dawar C."/>
            <person name="Aggarwal R.K."/>
        </authorList>
    </citation>
    <scope>NUCLEOTIDE SEQUENCE [LARGE SCALE GENOMIC DNA]</scope>
    <source>
        <strain evidence="1 2">KG-21</strain>
    </source>
</reference>
<dbReference type="PATRIC" id="fig|1441923.3.peg.2095"/>
<sequence>MNVLELDDTKLLYIGPPNRDGTPGRCTHLSGVNAGLEGVLLSDHPDGFEFGQQRIVKSKGAKQPGAKFLRALREEREFDFTVHIFGRTAREAQMRRTAWFRSWSTGRPGHLCFFSQNLGWHFIRVQRGDDPPRPTLGVDLADSLQYGFTESYDMHVVSMDSDYSSFDEEITWVNKLGLNEATLRSRNTGEYELWPRYTMNGPGRWWIEDPLDAEDEIRLLSTPMLAANEELRIDTNPQRRTARVYSPATGIDGRNVWGQLGGRRWIKPVPAGESKEIVVRIEGGTLASSLIMQGTPKFEGPY</sequence>
<reference evidence="2" key="2">
    <citation type="submission" date="2015-01" db="EMBL/GenBank/DDBJ databases">
        <title>Draft genome sequence of potential hydrocarbon metabolising strain of Rhodococcus rhodochrous.</title>
        <authorList>
            <person name="Aggarwal R.K."/>
            <person name="Dawar C."/>
        </authorList>
    </citation>
    <scope>NUCLEOTIDE SEQUENCE [LARGE SCALE GENOMIC DNA]</scope>
    <source>
        <strain evidence="2">KG-21</strain>
    </source>
</reference>
<evidence type="ECO:0000313" key="2">
    <source>
        <dbReference type="Proteomes" id="UP000037712"/>
    </source>
</evidence>
<organism evidence="1 2">
    <name type="scientific">Rhodococcus rhodochrous KG-21</name>
    <dbReference type="NCBI Taxonomy" id="1441923"/>
    <lineage>
        <taxon>Bacteria</taxon>
        <taxon>Bacillati</taxon>
        <taxon>Actinomycetota</taxon>
        <taxon>Actinomycetes</taxon>
        <taxon>Mycobacteriales</taxon>
        <taxon>Nocardiaceae</taxon>
        <taxon>Rhodococcus</taxon>
    </lineage>
</organism>
<accession>A0A0M8PPJ2</accession>
<evidence type="ECO:0000313" key="1">
    <source>
        <dbReference type="EMBL" id="KOS56429.1"/>
    </source>
</evidence>
<dbReference type="Proteomes" id="UP000037712">
    <property type="component" value="Unassembled WGS sequence"/>
</dbReference>
<dbReference type="EMBL" id="AZYO01000018">
    <property type="protein sequence ID" value="KOS56429.1"/>
    <property type="molecule type" value="Genomic_DNA"/>
</dbReference>
<comment type="caution">
    <text evidence="1">The sequence shown here is derived from an EMBL/GenBank/DDBJ whole genome shotgun (WGS) entry which is preliminary data.</text>
</comment>